<gene>
    <name evidence="1" type="ORF">QVD17_10915</name>
</gene>
<evidence type="ECO:0000313" key="1">
    <source>
        <dbReference type="EMBL" id="KAK1433997.1"/>
    </source>
</evidence>
<reference evidence="1" key="1">
    <citation type="journal article" date="2023" name="bioRxiv">
        <title>Improved chromosome-level genome assembly for marigold (Tagetes erecta).</title>
        <authorList>
            <person name="Jiang F."/>
            <person name="Yuan L."/>
            <person name="Wang S."/>
            <person name="Wang H."/>
            <person name="Xu D."/>
            <person name="Wang A."/>
            <person name="Fan W."/>
        </authorList>
    </citation>
    <scope>NUCLEOTIDE SEQUENCE</scope>
    <source>
        <strain evidence="1">WSJ</strain>
        <tissue evidence="1">Leaf</tissue>
    </source>
</reference>
<name>A0AAD8P6M4_TARER</name>
<proteinExistence type="predicted"/>
<accession>A0AAD8P6M4</accession>
<protein>
    <submittedName>
        <fullName evidence="1">Uncharacterized protein</fullName>
    </submittedName>
</protein>
<dbReference type="Proteomes" id="UP001229421">
    <property type="component" value="Unassembled WGS sequence"/>
</dbReference>
<keyword evidence="2" id="KW-1185">Reference proteome</keyword>
<organism evidence="1 2">
    <name type="scientific">Tagetes erecta</name>
    <name type="common">African marigold</name>
    <dbReference type="NCBI Taxonomy" id="13708"/>
    <lineage>
        <taxon>Eukaryota</taxon>
        <taxon>Viridiplantae</taxon>
        <taxon>Streptophyta</taxon>
        <taxon>Embryophyta</taxon>
        <taxon>Tracheophyta</taxon>
        <taxon>Spermatophyta</taxon>
        <taxon>Magnoliopsida</taxon>
        <taxon>eudicotyledons</taxon>
        <taxon>Gunneridae</taxon>
        <taxon>Pentapetalae</taxon>
        <taxon>asterids</taxon>
        <taxon>campanulids</taxon>
        <taxon>Asterales</taxon>
        <taxon>Asteraceae</taxon>
        <taxon>Asteroideae</taxon>
        <taxon>Heliantheae alliance</taxon>
        <taxon>Tageteae</taxon>
        <taxon>Tagetes</taxon>
    </lineage>
</organism>
<comment type="caution">
    <text evidence="1">The sequence shown here is derived from an EMBL/GenBank/DDBJ whole genome shotgun (WGS) entry which is preliminary data.</text>
</comment>
<evidence type="ECO:0000313" key="2">
    <source>
        <dbReference type="Proteomes" id="UP001229421"/>
    </source>
</evidence>
<dbReference type="EMBL" id="JAUHHV010000002">
    <property type="protein sequence ID" value="KAK1433997.1"/>
    <property type="molecule type" value="Genomic_DNA"/>
</dbReference>
<sequence length="71" mass="7948">MPFNELRRIRSFPVHLLLLHNDDCKFQAAGVTVNVINQRATPVTCQTRGEVKPSTTLSIGISANRSIDRSR</sequence>
<dbReference type="AlphaFoldDB" id="A0AAD8P6M4"/>